<proteinExistence type="predicted"/>
<dbReference type="OrthoDB" id="414418at2759"/>
<comment type="caution">
    <text evidence="2">The sequence shown here is derived from an EMBL/GenBank/DDBJ whole genome shotgun (WGS) entry which is preliminary data.</text>
</comment>
<evidence type="ECO:0000256" key="1">
    <source>
        <dbReference type="SAM" id="MobiDB-lite"/>
    </source>
</evidence>
<protein>
    <submittedName>
        <fullName evidence="2">Uncharacterized protein</fullName>
    </submittedName>
</protein>
<feature type="compositionally biased region" description="Polar residues" evidence="1">
    <location>
        <begin position="251"/>
        <end position="267"/>
    </location>
</feature>
<sequence>MSNALFDEKESEHGNRVQSLVVIRHGKRLDSVNPNWQLTHKFSWDSPLSPRGMQECKVKANQLKGLNFGLVAISPFTRCAQTASFLLPHLKLDSDCQIMFHRGLSEVHTYGCLFIGPQGATNPTLCQRFAFWSWKRGREADVLKEFSAIAGVEVQKSFAGKWPDMPEDWDAAARRYASVTDELMELARGRNVLLVTHAEVVIQSISRLIPHAQCEAVDFLGHTIATRQHPEQMATTPSGSNPARKPAPQGVTGSAGWTLQEPGTYSGVTLAPELPTSPRLLPGTIIQLQDSFSQNDGSASPDRPNRSNSALASPYGSGGGGGSGQKIGSMLVSSVNMSSLQNDIRVITLDKAPSRDRHQDSSGSVVPVTRKMSLTSKSSVAPCSLAVAQSPSEGGGSSIGLPTRAGSGSESSYRTGGSSTRTLGANSVKAVGEYSTKTGSNSDVIAVKPY</sequence>
<dbReference type="AlphaFoldDB" id="A0A250X0G8"/>
<keyword evidence="3" id="KW-1185">Reference proteome</keyword>
<feature type="region of interest" description="Disordered" evidence="1">
    <location>
        <begin position="230"/>
        <end position="276"/>
    </location>
</feature>
<feature type="compositionally biased region" description="Low complexity" evidence="1">
    <location>
        <begin position="406"/>
        <end position="424"/>
    </location>
</feature>
<dbReference type="InterPro" id="IPR051710">
    <property type="entry name" value="Phosphatase_SH3-domain"/>
</dbReference>
<evidence type="ECO:0000313" key="2">
    <source>
        <dbReference type="EMBL" id="GAX76546.1"/>
    </source>
</evidence>
<gene>
    <name evidence="2" type="ORF">CEUSTIGMA_g3992.t1</name>
</gene>
<name>A0A250X0G8_9CHLO</name>
<dbReference type="EMBL" id="BEGY01000018">
    <property type="protein sequence ID" value="GAX76546.1"/>
    <property type="molecule type" value="Genomic_DNA"/>
</dbReference>
<organism evidence="2 3">
    <name type="scientific">Chlamydomonas eustigma</name>
    <dbReference type="NCBI Taxonomy" id="1157962"/>
    <lineage>
        <taxon>Eukaryota</taxon>
        <taxon>Viridiplantae</taxon>
        <taxon>Chlorophyta</taxon>
        <taxon>core chlorophytes</taxon>
        <taxon>Chlorophyceae</taxon>
        <taxon>CS clade</taxon>
        <taxon>Chlamydomonadales</taxon>
        <taxon>Chlamydomonadaceae</taxon>
        <taxon>Chlamydomonas</taxon>
    </lineage>
</organism>
<dbReference type="Gene3D" id="3.40.50.1240">
    <property type="entry name" value="Phosphoglycerate mutase-like"/>
    <property type="match status" value="1"/>
</dbReference>
<dbReference type="Pfam" id="PF00300">
    <property type="entry name" value="His_Phos_1"/>
    <property type="match status" value="1"/>
</dbReference>
<dbReference type="PANTHER" id="PTHR16469:SF27">
    <property type="entry name" value="UBIQUITIN-ASSOCIATED AND SH3 DOMAIN-CONTAINING BA-RELATED"/>
    <property type="match status" value="1"/>
</dbReference>
<feature type="region of interest" description="Disordered" evidence="1">
    <location>
        <begin position="292"/>
        <end position="324"/>
    </location>
</feature>
<dbReference type="PANTHER" id="PTHR16469">
    <property type="entry name" value="UBIQUITIN-ASSOCIATED AND SH3 DOMAIN-CONTAINING BA-RELATED"/>
    <property type="match status" value="1"/>
</dbReference>
<accession>A0A250X0G8</accession>
<feature type="region of interest" description="Disordered" evidence="1">
    <location>
        <begin position="388"/>
        <end position="424"/>
    </location>
</feature>
<dbReference type="CDD" id="cd07067">
    <property type="entry name" value="HP_PGM_like"/>
    <property type="match status" value="1"/>
</dbReference>
<dbReference type="SUPFAM" id="SSF53254">
    <property type="entry name" value="Phosphoglycerate mutase-like"/>
    <property type="match status" value="1"/>
</dbReference>
<reference evidence="2 3" key="1">
    <citation type="submission" date="2017-08" db="EMBL/GenBank/DDBJ databases">
        <title>Acidophilic green algal genome provides insights into adaptation to an acidic environment.</title>
        <authorList>
            <person name="Hirooka S."/>
            <person name="Hirose Y."/>
            <person name="Kanesaki Y."/>
            <person name="Higuchi S."/>
            <person name="Fujiwara T."/>
            <person name="Onuma R."/>
            <person name="Era A."/>
            <person name="Ohbayashi R."/>
            <person name="Uzuka A."/>
            <person name="Nozaki H."/>
            <person name="Yoshikawa H."/>
            <person name="Miyagishima S.Y."/>
        </authorList>
    </citation>
    <scope>NUCLEOTIDE SEQUENCE [LARGE SCALE GENOMIC DNA]</scope>
    <source>
        <strain evidence="2 3">NIES-2499</strain>
    </source>
</reference>
<dbReference type="STRING" id="1157962.A0A250X0G8"/>
<dbReference type="InterPro" id="IPR013078">
    <property type="entry name" value="His_Pase_superF_clade-1"/>
</dbReference>
<dbReference type="Proteomes" id="UP000232323">
    <property type="component" value="Unassembled WGS sequence"/>
</dbReference>
<dbReference type="InterPro" id="IPR029033">
    <property type="entry name" value="His_PPase_superfam"/>
</dbReference>
<evidence type="ECO:0000313" key="3">
    <source>
        <dbReference type="Proteomes" id="UP000232323"/>
    </source>
</evidence>